<accession>A0ACA9UI27</accession>
<gene>
    <name evidence="1" type="ORF">CRV2_00014215</name>
</gene>
<comment type="caution">
    <text evidence="1">The sequence shown here is derived from an EMBL/GenBank/DDBJ whole genome shotgun (WGS) entry which is preliminary data.</text>
</comment>
<sequence>MALNMDKFYFGTKDEKKRFCIELLDSLKKRGFAKIRSHGVFKSVLDPQFDEIRRFFNLPLDVKMKVKHPAQATPNRGYSYVGQENVGNISGYNKGPGPTNTRDIKVSLPDLSPGEGNRRLTLCCRLQQESIDFGADIDDLVENIEVPEEDLPNFQVEIDGLFHKLCDTQHHILSALAIALGIDQSHLLSIHDRVENELRLLHYPAIPASELRDGTATRCAEHTDFGTITLIFQDAVSGLQVEDPAEPGTFRDVGSSNLTDLILMAGDSLQRLTNDTVKAGRHRVTYPPGVDRDSDEMIPERYSMAFFAKADRTTSLLPLKQFVTEANPCRYEDVTAWEYNNQRSASLYEG</sequence>
<reference evidence="1" key="1">
    <citation type="submission" date="2020-04" db="EMBL/GenBank/DDBJ databases">
        <authorList>
            <person name="Broberg M."/>
        </authorList>
    </citation>
    <scope>NUCLEOTIDE SEQUENCE</scope>
</reference>
<name>A0ACA9UI27_BIOOC</name>
<protein>
    <submittedName>
        <fullName evidence="1">Uncharacterized protein</fullName>
    </submittedName>
</protein>
<dbReference type="EMBL" id="CADEHS020000518">
    <property type="protein sequence ID" value="CAG9953056.1"/>
    <property type="molecule type" value="Genomic_DNA"/>
</dbReference>
<evidence type="ECO:0000313" key="1">
    <source>
        <dbReference type="EMBL" id="CAG9953056.1"/>
    </source>
</evidence>
<keyword evidence="2" id="KW-1185">Reference proteome</keyword>
<organism evidence="1 2">
    <name type="scientific">Clonostachys rosea f. rosea IK726</name>
    <dbReference type="NCBI Taxonomy" id="1349383"/>
    <lineage>
        <taxon>Eukaryota</taxon>
        <taxon>Fungi</taxon>
        <taxon>Dikarya</taxon>
        <taxon>Ascomycota</taxon>
        <taxon>Pezizomycotina</taxon>
        <taxon>Sordariomycetes</taxon>
        <taxon>Hypocreomycetidae</taxon>
        <taxon>Hypocreales</taxon>
        <taxon>Bionectriaceae</taxon>
        <taxon>Clonostachys</taxon>
    </lineage>
</organism>
<evidence type="ECO:0000313" key="2">
    <source>
        <dbReference type="Proteomes" id="UP000836387"/>
    </source>
</evidence>
<reference evidence="1" key="2">
    <citation type="submission" date="2021-10" db="EMBL/GenBank/DDBJ databases">
        <authorList>
            <person name="Piombo E."/>
        </authorList>
    </citation>
    <scope>NUCLEOTIDE SEQUENCE</scope>
</reference>
<proteinExistence type="predicted"/>
<dbReference type="Proteomes" id="UP000836387">
    <property type="component" value="Unassembled WGS sequence"/>
</dbReference>